<feature type="region of interest" description="Disordered" evidence="1">
    <location>
        <begin position="1049"/>
        <end position="1081"/>
    </location>
</feature>
<dbReference type="SUPFAM" id="SSF51445">
    <property type="entry name" value="(Trans)glycosidases"/>
    <property type="match status" value="1"/>
</dbReference>
<dbReference type="InterPro" id="IPR011081">
    <property type="entry name" value="Big_4"/>
</dbReference>
<proteinExistence type="predicted"/>
<dbReference type="Pfam" id="PF14200">
    <property type="entry name" value="RicinB_lectin_2"/>
    <property type="match status" value="2"/>
</dbReference>
<dbReference type="PANTHER" id="PTHR42767:SF1">
    <property type="entry name" value="ENDO-BETA-1,6-GALACTANASE-LIKE DOMAIN-CONTAINING PROTEIN"/>
    <property type="match status" value="1"/>
</dbReference>
<gene>
    <name evidence="4" type="ORF">J416_13129</name>
</gene>
<evidence type="ECO:0000313" key="4">
    <source>
        <dbReference type="EMBL" id="ENH95981.1"/>
    </source>
</evidence>
<feature type="compositionally biased region" description="Acidic residues" evidence="1">
    <location>
        <begin position="1054"/>
        <end position="1068"/>
    </location>
</feature>
<dbReference type="GO" id="GO:0004553">
    <property type="term" value="F:hydrolase activity, hydrolyzing O-glycosyl compounds"/>
    <property type="evidence" value="ECO:0007669"/>
    <property type="project" value="InterPro"/>
</dbReference>
<dbReference type="Gene3D" id="1.20.1270.70">
    <property type="entry name" value="Designed single chain three-helix bundle"/>
    <property type="match status" value="1"/>
</dbReference>
<dbReference type="Gene3D" id="3.20.20.80">
    <property type="entry name" value="Glycosidases"/>
    <property type="match status" value="1"/>
</dbReference>
<feature type="domain" description="F5/8 type C" evidence="3">
    <location>
        <begin position="734"/>
        <end position="885"/>
    </location>
</feature>
<dbReference type="Pfam" id="PF00754">
    <property type="entry name" value="F5_F8_type_C"/>
    <property type="match status" value="1"/>
</dbReference>
<dbReference type="PATRIC" id="fig|1308866.3.peg.2653"/>
<dbReference type="Gene3D" id="2.60.120.260">
    <property type="entry name" value="Galactose-binding domain-like"/>
    <property type="match status" value="1"/>
</dbReference>
<dbReference type="SMART" id="SM00458">
    <property type="entry name" value="RICIN"/>
    <property type="match status" value="1"/>
</dbReference>
<dbReference type="STRING" id="1308866.J416_13129"/>
<dbReference type="InterPro" id="IPR035992">
    <property type="entry name" value="Ricin_B-like_lectins"/>
</dbReference>
<dbReference type="eggNOG" id="COG5520">
    <property type="taxonomic scope" value="Bacteria"/>
</dbReference>
<organism evidence="4 5">
    <name type="scientific">Gracilibacillus halophilus YIM-C55.5</name>
    <dbReference type="NCBI Taxonomy" id="1308866"/>
    <lineage>
        <taxon>Bacteria</taxon>
        <taxon>Bacillati</taxon>
        <taxon>Bacillota</taxon>
        <taxon>Bacilli</taxon>
        <taxon>Bacillales</taxon>
        <taxon>Bacillaceae</taxon>
        <taxon>Gracilibacillus</taxon>
    </lineage>
</organism>
<name>N4WS29_9BACI</name>
<dbReference type="SUPFAM" id="SSF51011">
    <property type="entry name" value="Glycosyl hydrolase domain"/>
    <property type="match status" value="1"/>
</dbReference>
<dbReference type="SUPFAM" id="SSF50370">
    <property type="entry name" value="Ricin B-like lectins"/>
    <property type="match status" value="1"/>
</dbReference>
<keyword evidence="2" id="KW-0812">Transmembrane</keyword>
<evidence type="ECO:0000313" key="5">
    <source>
        <dbReference type="Proteomes" id="UP000012283"/>
    </source>
</evidence>
<evidence type="ECO:0000256" key="2">
    <source>
        <dbReference type="SAM" id="Phobius"/>
    </source>
</evidence>
<dbReference type="AlphaFoldDB" id="N4WS29"/>
<dbReference type="InterPro" id="IPR017853">
    <property type="entry name" value="GH"/>
</dbReference>
<keyword evidence="5" id="KW-1185">Reference proteome</keyword>
<reference evidence="4 5" key="1">
    <citation type="submission" date="2013-03" db="EMBL/GenBank/DDBJ databases">
        <title>Draft genome sequence of Gracibacillus halophilus YIM-C55.5, a moderately halophilic and thermophilic organism from the Xiaochaidamu salt lake.</title>
        <authorList>
            <person name="Sugumar T."/>
            <person name="Polireddy D.R."/>
            <person name="Antony A."/>
            <person name="Madhava Y.R."/>
            <person name="Sivakumar N."/>
        </authorList>
    </citation>
    <scope>NUCLEOTIDE SEQUENCE [LARGE SCALE GENOMIC DNA]</scope>
    <source>
        <strain evidence="4 5">YIM-C55.5</strain>
    </source>
</reference>
<protein>
    <recommendedName>
        <fullName evidence="3">F5/8 type C domain-containing protein</fullName>
    </recommendedName>
</protein>
<dbReference type="InterPro" id="IPR000772">
    <property type="entry name" value="Ricin_B_lectin"/>
</dbReference>
<dbReference type="Gene3D" id="2.80.10.50">
    <property type="match status" value="2"/>
</dbReference>
<dbReference type="eggNOG" id="COG3250">
    <property type="taxonomic scope" value="Bacteria"/>
</dbReference>
<dbReference type="InterPro" id="IPR039514">
    <property type="entry name" value="6GAL-like"/>
</dbReference>
<keyword evidence="2" id="KW-1133">Transmembrane helix</keyword>
<dbReference type="InterPro" id="IPR008979">
    <property type="entry name" value="Galactose-bd-like_sf"/>
</dbReference>
<dbReference type="CDD" id="cd00161">
    <property type="entry name" value="beta-trefoil_Ricin-like"/>
    <property type="match status" value="1"/>
</dbReference>
<dbReference type="Proteomes" id="UP000012283">
    <property type="component" value="Unassembled WGS sequence"/>
</dbReference>
<dbReference type="Pfam" id="PF14587">
    <property type="entry name" value="Glyco_hydr_30_2"/>
    <property type="match status" value="1"/>
</dbReference>
<feature type="transmembrane region" description="Helical" evidence="2">
    <location>
        <begin position="1088"/>
        <end position="1105"/>
    </location>
</feature>
<dbReference type="Gene3D" id="2.60.40.1180">
    <property type="entry name" value="Golgi alpha-mannosidase II"/>
    <property type="match status" value="1"/>
</dbReference>
<dbReference type="RefSeq" id="WP_003473046.1">
    <property type="nucleotide sequence ID" value="NZ_APML01000066.1"/>
</dbReference>
<dbReference type="InterPro" id="IPR013780">
    <property type="entry name" value="Glyco_hydro_b"/>
</dbReference>
<dbReference type="SUPFAM" id="SSF49785">
    <property type="entry name" value="Galactose-binding domain-like"/>
    <property type="match status" value="1"/>
</dbReference>
<dbReference type="PROSITE" id="PS50022">
    <property type="entry name" value="FA58C_3"/>
    <property type="match status" value="1"/>
</dbReference>
<evidence type="ECO:0000259" key="3">
    <source>
        <dbReference type="PROSITE" id="PS50022"/>
    </source>
</evidence>
<dbReference type="InterPro" id="IPR039743">
    <property type="entry name" value="6GAL/EXGAL"/>
</dbReference>
<dbReference type="InterPro" id="IPR000421">
    <property type="entry name" value="FA58C"/>
</dbReference>
<comment type="caution">
    <text evidence="4">The sequence shown here is derived from an EMBL/GenBank/DDBJ whole genome shotgun (WGS) entry which is preliminary data.</text>
</comment>
<dbReference type="EMBL" id="APML01000066">
    <property type="protein sequence ID" value="ENH95981.1"/>
    <property type="molecule type" value="Genomic_DNA"/>
</dbReference>
<dbReference type="OrthoDB" id="9806701at2"/>
<accession>N4WS29</accession>
<evidence type="ECO:0000256" key="1">
    <source>
        <dbReference type="SAM" id="MobiDB-lite"/>
    </source>
</evidence>
<dbReference type="PROSITE" id="PS50231">
    <property type="entry name" value="RICIN_B_LECTIN"/>
    <property type="match status" value="1"/>
</dbReference>
<dbReference type="Pfam" id="PF07532">
    <property type="entry name" value="Big_4"/>
    <property type="match status" value="1"/>
</dbReference>
<keyword evidence="2" id="KW-0472">Membrane</keyword>
<sequence>MNKLIKKIVSIGFIAVFVMPIIASTSRSAEVSINNSDATNKVIMLDPSYQHEPFEGWGTALVWFANVTGGWPDEIKNELADELFGEEGLNLNIARYNIGGQDSPETEPYMRLGGAVPGYWNRPDEFAPPEGVSVDEDWWDPSQPNHWDWNKDANQQWWLQAAKERGANLFEAFSNSPPYFMTQSGYTSGNTDANQDNLQPDKYEEFATYLTKVVAYLKEEMGIDIRTLSPVNEPNTDYWGAKGRQEGSHWDPASQAKIIKEVSKKLEAFDLDTVVSAMDETNPGKFRTNWESYDEATKNNVGQMNVHTYGTGGRTAIRDLAKIENKRLWMSEVDLGPGGIPQDFTNIEPGLALSERITSDITNLEPKAWVLWQAIEDQVNMNADHENMNWGLIHVDFAPDDFEDLEYHKNKKFYTMGNYTKFIRPGDQFIRSDDENTLAAMDKENQEVVVVHTNQSDEEQVVDFDLSGFETVSESAQATPFVTSAEENISQKDSITVKNDRLTATVDAKSVTTFVISDVAGVDSNDSFIQSDKTYKIINKNSGLALDKANENASIVQHSNENQKDLQKWTFKKVTDGYTNQETYKIINASTGELLTNNDGKAVLAADDNHDAQLWTLSTTGTDYSFINKNSGKLLEVGGESQDEGASVGLWTATGGAHQSWYVLESLSSTVTSIDPVEVYTAMGKEPSLPEEVTANLSIGTQVKIPIDWEEIDADRYANLGEFTVNGEVDGSDVEAIAKVRVTRQQVSNLALEAEVSASFTGQWDDVNHINDGDLSNNRWTNWDSEEWRASDWVSLDFGEKQSIVEVGFHFYDDEGGTRPPESLYLESWNGSSWEEISNTRVDVQTKDEATVSFDSAVNTSRIRVQMDAMPSTCMAIREVEVMGGDVIVPSSDASVENILVNGEELADFSSDRLTYDVKLPANRTEIPTIEVELVDPFATHEIALPDELPGEAEVHVTSEDQSVTETYTIHFTLAKLADIDKSALVEEVRLVDELNETDYTTSSWEKVMTAVNHAREVMDSRHSTQDEVDQVLITLQRAITQLEYVEDRSVNNEDSDSGEAVEEVDEDSGLKRDGESSELPDTATNQFNWSFVGFVFLVLGIAFFKGRKSTEER</sequence>
<dbReference type="PANTHER" id="PTHR42767">
    <property type="entry name" value="ENDO-BETA-1,6-GALACTANASE"/>
    <property type="match status" value="1"/>
</dbReference>